<dbReference type="Proteomes" id="UP000249123">
    <property type="component" value="Unassembled WGS sequence"/>
</dbReference>
<sequence length="73" mass="8215">MMGLDNIFTRQYADLGQVFATMCLAPVSPFPVPRKQTQAIRRPSRQTAKHLSRQPVPSIEGSQARQAHTEIRP</sequence>
<name>A0A062U5F7_9PROT</name>
<evidence type="ECO:0000313" key="3">
    <source>
        <dbReference type="Proteomes" id="UP000249123"/>
    </source>
</evidence>
<evidence type="ECO:0000313" key="2">
    <source>
        <dbReference type="EMBL" id="RAN36153.1"/>
    </source>
</evidence>
<accession>A0A062U5F7</accession>
<feature type="compositionally biased region" description="Basic residues" evidence="1">
    <location>
        <begin position="42"/>
        <end position="52"/>
    </location>
</feature>
<comment type="caution">
    <text evidence="2">The sequence shown here is derived from an EMBL/GenBank/DDBJ whole genome shotgun (WGS) entry which is preliminary data.</text>
</comment>
<reference evidence="2 3" key="1">
    <citation type="submission" date="2013-04" db="EMBL/GenBank/DDBJ databases">
        <title>Hyphomonas sp. T24B3 Genome Sequencing.</title>
        <authorList>
            <person name="Lai Q."/>
            <person name="Shao Z."/>
        </authorList>
    </citation>
    <scope>NUCLEOTIDE SEQUENCE [LARGE SCALE GENOMIC DNA]</scope>
    <source>
        <strain evidence="2 3">T24B3</strain>
    </source>
</reference>
<keyword evidence="3" id="KW-1185">Reference proteome</keyword>
<gene>
    <name evidence="2" type="ORF">HY3_00815</name>
</gene>
<accession>A0A328K1L8</accession>
<evidence type="ECO:0000256" key="1">
    <source>
        <dbReference type="SAM" id="MobiDB-lite"/>
    </source>
</evidence>
<proteinExistence type="predicted"/>
<dbReference type="STRING" id="1280941.HY2_00255"/>
<dbReference type="EMBL" id="AWFB01000001">
    <property type="protein sequence ID" value="RAN36153.1"/>
    <property type="molecule type" value="Genomic_DNA"/>
</dbReference>
<organism evidence="2 3">
    <name type="scientific">Hyphomonas pacifica</name>
    <dbReference type="NCBI Taxonomy" id="1280941"/>
    <lineage>
        <taxon>Bacteria</taxon>
        <taxon>Pseudomonadati</taxon>
        <taxon>Pseudomonadota</taxon>
        <taxon>Alphaproteobacteria</taxon>
        <taxon>Hyphomonadales</taxon>
        <taxon>Hyphomonadaceae</taxon>
        <taxon>Hyphomonas</taxon>
    </lineage>
</organism>
<feature type="region of interest" description="Disordered" evidence="1">
    <location>
        <begin position="33"/>
        <end position="73"/>
    </location>
</feature>
<protein>
    <submittedName>
        <fullName evidence="2">Uncharacterized protein</fullName>
    </submittedName>
</protein>
<dbReference type="AlphaFoldDB" id="A0A062U5F7"/>